<reference evidence="1 2" key="2">
    <citation type="submission" date="2016-08" db="EMBL/GenBank/DDBJ databases">
        <title>Pervasive Adenine N6-methylation of Active Genes in Fungi.</title>
        <authorList>
            <consortium name="DOE Joint Genome Institute"/>
            <person name="Mondo S.J."/>
            <person name="Dannebaum R.O."/>
            <person name="Kuo R.C."/>
            <person name="Labutti K."/>
            <person name="Haridas S."/>
            <person name="Kuo A."/>
            <person name="Salamov A."/>
            <person name="Ahrendt S.R."/>
            <person name="Lipzen A."/>
            <person name="Sullivan W."/>
            <person name="Andreopoulos W.B."/>
            <person name="Clum A."/>
            <person name="Lindquist E."/>
            <person name="Daum C."/>
            <person name="Ramamoorthy G.K."/>
            <person name="Gryganskyi A."/>
            <person name="Culley D."/>
            <person name="Magnuson J.K."/>
            <person name="James T.Y."/>
            <person name="O'Malley M.A."/>
            <person name="Stajich J.E."/>
            <person name="Spatafora J.W."/>
            <person name="Visel A."/>
            <person name="Grigoriev I.V."/>
        </authorList>
    </citation>
    <scope>NUCLEOTIDE SEQUENCE [LARGE SCALE GENOMIC DNA]</scope>
    <source>
        <strain evidence="1 2">S4</strain>
    </source>
</reference>
<evidence type="ECO:0000313" key="1">
    <source>
        <dbReference type="EMBL" id="ORX77822.1"/>
    </source>
</evidence>
<dbReference type="EMBL" id="MCFG01000233">
    <property type="protein sequence ID" value="ORX77822.1"/>
    <property type="molecule type" value="Genomic_DNA"/>
</dbReference>
<dbReference type="InterPro" id="IPR009010">
    <property type="entry name" value="Asp_de-COase-like_dom_sf"/>
</dbReference>
<dbReference type="Proteomes" id="UP000193944">
    <property type="component" value="Unassembled WGS sequence"/>
</dbReference>
<dbReference type="STRING" id="1754192.A0A1Y1WWI9"/>
<organism evidence="1 2">
    <name type="scientific">Anaeromyces robustus</name>
    <dbReference type="NCBI Taxonomy" id="1754192"/>
    <lineage>
        <taxon>Eukaryota</taxon>
        <taxon>Fungi</taxon>
        <taxon>Fungi incertae sedis</taxon>
        <taxon>Chytridiomycota</taxon>
        <taxon>Chytridiomycota incertae sedis</taxon>
        <taxon>Neocallimastigomycetes</taxon>
        <taxon>Neocallimastigales</taxon>
        <taxon>Neocallimastigaceae</taxon>
        <taxon>Anaeromyces</taxon>
    </lineage>
</organism>
<dbReference type="Gene3D" id="2.40.40.20">
    <property type="match status" value="1"/>
</dbReference>
<proteinExistence type="predicted"/>
<gene>
    <name evidence="1" type="ORF">BCR32DRAFT_56153</name>
</gene>
<reference evidence="1 2" key="1">
    <citation type="submission" date="2016-08" db="EMBL/GenBank/DDBJ databases">
        <title>A Parts List for Fungal Cellulosomes Revealed by Comparative Genomics.</title>
        <authorList>
            <consortium name="DOE Joint Genome Institute"/>
            <person name="Haitjema C.H."/>
            <person name="Gilmore S.P."/>
            <person name="Henske J.K."/>
            <person name="Solomon K.V."/>
            <person name="De Groot R."/>
            <person name="Kuo A."/>
            <person name="Mondo S.J."/>
            <person name="Salamov A.A."/>
            <person name="Labutti K."/>
            <person name="Zhao Z."/>
            <person name="Chiniquy J."/>
            <person name="Barry K."/>
            <person name="Brewer H.M."/>
            <person name="Purvine S.O."/>
            <person name="Wright A.T."/>
            <person name="Boxma B."/>
            <person name="Van Alen T."/>
            <person name="Hackstein J.H."/>
            <person name="Baker S.E."/>
            <person name="Grigoriev I.V."/>
            <person name="O'Malley M.A."/>
        </authorList>
    </citation>
    <scope>NUCLEOTIDE SEQUENCE [LARGE SCALE GENOMIC DNA]</scope>
    <source>
        <strain evidence="1 2">S4</strain>
    </source>
</reference>
<dbReference type="OrthoDB" id="2187at2759"/>
<accession>A0A1Y1WWI9</accession>
<comment type="caution">
    <text evidence="1">The sequence shown here is derived from an EMBL/GenBank/DDBJ whole genome shotgun (WGS) entry which is preliminary data.</text>
</comment>
<sequence length="135" mass="15160">MSIVTIAFSHLKTCSVNLPASWSNSLYSKNIKITDVVVQISLSKNQISKSKKSKYYFGWTGSSSSIVNSQQNNYNDNNNNNSLVIEIDSYFGRSLGLKNGQKVYAELINNVQLTQSVNVEPLTEDDWEILVLYIV</sequence>
<dbReference type="AlphaFoldDB" id="A0A1Y1WWI9"/>
<evidence type="ECO:0000313" key="2">
    <source>
        <dbReference type="Proteomes" id="UP000193944"/>
    </source>
</evidence>
<dbReference type="SUPFAM" id="SSF50692">
    <property type="entry name" value="ADC-like"/>
    <property type="match status" value="1"/>
</dbReference>
<name>A0A1Y1WWI9_9FUNG</name>
<protein>
    <submittedName>
        <fullName evidence="1">Uncharacterized protein</fullName>
    </submittedName>
</protein>
<keyword evidence="2" id="KW-1185">Reference proteome</keyword>